<protein>
    <recommendedName>
        <fullName evidence="3">Mariner Mos1 transposase</fullName>
    </recommendedName>
</protein>
<gene>
    <name evidence="1" type="ORF">EVAR_35319_1</name>
</gene>
<proteinExistence type="predicted"/>
<dbReference type="GO" id="GO:0003676">
    <property type="term" value="F:nucleic acid binding"/>
    <property type="evidence" value="ECO:0007669"/>
    <property type="project" value="InterPro"/>
</dbReference>
<evidence type="ECO:0000313" key="2">
    <source>
        <dbReference type="Proteomes" id="UP000299102"/>
    </source>
</evidence>
<dbReference type="EMBL" id="BGZK01000869">
    <property type="protein sequence ID" value="GBP63429.1"/>
    <property type="molecule type" value="Genomic_DNA"/>
</dbReference>
<keyword evidence="2" id="KW-1185">Reference proteome</keyword>
<organism evidence="1 2">
    <name type="scientific">Eumeta variegata</name>
    <name type="common">Bagworm moth</name>
    <name type="synonym">Eumeta japonica</name>
    <dbReference type="NCBI Taxonomy" id="151549"/>
    <lineage>
        <taxon>Eukaryota</taxon>
        <taxon>Metazoa</taxon>
        <taxon>Ecdysozoa</taxon>
        <taxon>Arthropoda</taxon>
        <taxon>Hexapoda</taxon>
        <taxon>Insecta</taxon>
        <taxon>Pterygota</taxon>
        <taxon>Neoptera</taxon>
        <taxon>Endopterygota</taxon>
        <taxon>Lepidoptera</taxon>
        <taxon>Glossata</taxon>
        <taxon>Ditrysia</taxon>
        <taxon>Tineoidea</taxon>
        <taxon>Psychidae</taxon>
        <taxon>Oiketicinae</taxon>
        <taxon>Eumeta</taxon>
    </lineage>
</organism>
<dbReference type="OrthoDB" id="7510588at2759"/>
<comment type="caution">
    <text evidence="1">The sequence shown here is derived from an EMBL/GenBank/DDBJ whole genome shotgun (WGS) entry which is preliminary data.</text>
</comment>
<name>A0A4C1XMC0_EUMVA</name>
<dbReference type="AlphaFoldDB" id="A0A4C1XMC0"/>
<sequence>MSFTHYELLSSGKTIDSYLYCQQLMTLKQEIAQQPPESINTKSGVSHHDNVRPYTTLATRQILKDFVLAPSHSRQPRPSSGAAPPYLKVSRRNFEGYSVNYKLVGST</sequence>
<dbReference type="InterPro" id="IPR036397">
    <property type="entry name" value="RNaseH_sf"/>
</dbReference>
<dbReference type="Gene3D" id="3.30.420.10">
    <property type="entry name" value="Ribonuclease H-like superfamily/Ribonuclease H"/>
    <property type="match status" value="1"/>
</dbReference>
<reference evidence="1 2" key="1">
    <citation type="journal article" date="2019" name="Commun. Biol.">
        <title>The bagworm genome reveals a unique fibroin gene that provides high tensile strength.</title>
        <authorList>
            <person name="Kono N."/>
            <person name="Nakamura H."/>
            <person name="Ohtoshi R."/>
            <person name="Tomita M."/>
            <person name="Numata K."/>
            <person name="Arakawa K."/>
        </authorList>
    </citation>
    <scope>NUCLEOTIDE SEQUENCE [LARGE SCALE GENOMIC DNA]</scope>
</reference>
<evidence type="ECO:0008006" key="3">
    <source>
        <dbReference type="Google" id="ProtNLM"/>
    </source>
</evidence>
<evidence type="ECO:0000313" key="1">
    <source>
        <dbReference type="EMBL" id="GBP63429.1"/>
    </source>
</evidence>
<accession>A0A4C1XMC0</accession>
<dbReference type="Proteomes" id="UP000299102">
    <property type="component" value="Unassembled WGS sequence"/>
</dbReference>